<dbReference type="GO" id="GO:0004673">
    <property type="term" value="F:protein histidine kinase activity"/>
    <property type="evidence" value="ECO:0007669"/>
    <property type="project" value="UniProtKB-EC"/>
</dbReference>
<keyword evidence="8" id="KW-0843">Virulence</keyword>
<evidence type="ECO:0000313" key="14">
    <source>
        <dbReference type="EMBL" id="TGL32546.1"/>
    </source>
</evidence>
<dbReference type="GO" id="GO:0005524">
    <property type="term" value="F:ATP binding"/>
    <property type="evidence" value="ECO:0007669"/>
    <property type="project" value="UniProtKB-KW"/>
</dbReference>
<dbReference type="InterPro" id="IPR013655">
    <property type="entry name" value="PAS_fold_3"/>
</dbReference>
<feature type="domain" description="Response regulatory" evidence="11">
    <location>
        <begin position="22"/>
        <end position="137"/>
    </location>
</feature>
<dbReference type="PANTHER" id="PTHR41523:SF8">
    <property type="entry name" value="ETHYLENE RESPONSE SENSOR PROTEIN"/>
    <property type="match status" value="1"/>
</dbReference>
<dbReference type="PROSITE" id="PS50109">
    <property type="entry name" value="HIS_KIN"/>
    <property type="match status" value="1"/>
</dbReference>
<dbReference type="SMART" id="SM00086">
    <property type="entry name" value="PAC"/>
    <property type="match status" value="2"/>
</dbReference>
<feature type="domain" description="Histidine kinase" evidence="10">
    <location>
        <begin position="424"/>
        <end position="600"/>
    </location>
</feature>
<evidence type="ECO:0000256" key="8">
    <source>
        <dbReference type="ARBA" id="ARBA00023026"/>
    </source>
</evidence>
<dbReference type="Pfam" id="PF02518">
    <property type="entry name" value="HATPase_c"/>
    <property type="match status" value="1"/>
</dbReference>
<dbReference type="NCBIfam" id="TIGR00229">
    <property type="entry name" value="sensory_box"/>
    <property type="match status" value="2"/>
</dbReference>
<evidence type="ECO:0000259" key="10">
    <source>
        <dbReference type="PROSITE" id="PS50109"/>
    </source>
</evidence>
<dbReference type="RefSeq" id="WP_135615950.1">
    <property type="nucleotide sequence ID" value="NZ_RQFY01000006.1"/>
</dbReference>
<dbReference type="SMART" id="SM00448">
    <property type="entry name" value="REC"/>
    <property type="match status" value="1"/>
</dbReference>
<dbReference type="EC" id="2.7.13.3" evidence="2"/>
<dbReference type="EMBL" id="RQFY01000006">
    <property type="protein sequence ID" value="TGL32546.1"/>
    <property type="molecule type" value="Genomic_DNA"/>
</dbReference>
<dbReference type="InterPro" id="IPR011006">
    <property type="entry name" value="CheY-like_superfamily"/>
</dbReference>
<dbReference type="InterPro" id="IPR035965">
    <property type="entry name" value="PAS-like_dom_sf"/>
</dbReference>
<reference evidence="14" key="1">
    <citation type="journal article" date="2019" name="PLoS Negl. Trop. Dis.">
        <title>Revisiting the worldwide diversity of Leptospira species in the environment.</title>
        <authorList>
            <person name="Vincent A.T."/>
            <person name="Schiettekatte O."/>
            <person name="Bourhy P."/>
            <person name="Veyrier F.J."/>
            <person name="Picardeau M."/>
        </authorList>
    </citation>
    <scope>NUCLEOTIDE SEQUENCE [LARGE SCALE GENOMIC DNA]</scope>
    <source>
        <strain evidence="14">201800265</strain>
    </source>
</reference>
<evidence type="ECO:0000256" key="1">
    <source>
        <dbReference type="ARBA" id="ARBA00000085"/>
    </source>
</evidence>
<comment type="caution">
    <text evidence="14">The sequence shown here is derived from an EMBL/GenBank/DDBJ whole genome shotgun (WGS) entry which is preliminary data.</text>
</comment>
<dbReference type="PROSITE" id="PS50110">
    <property type="entry name" value="RESPONSE_REGULATORY"/>
    <property type="match status" value="1"/>
</dbReference>
<evidence type="ECO:0000313" key="15">
    <source>
        <dbReference type="Proteomes" id="UP000297871"/>
    </source>
</evidence>
<dbReference type="SUPFAM" id="SSF55874">
    <property type="entry name" value="ATPase domain of HSP90 chaperone/DNA topoisomerase II/histidine kinase"/>
    <property type="match status" value="1"/>
</dbReference>
<dbReference type="AlphaFoldDB" id="A0A4R9J4M4"/>
<keyword evidence="3 9" id="KW-0597">Phosphoprotein</keyword>
<dbReference type="InterPro" id="IPR000014">
    <property type="entry name" value="PAS"/>
</dbReference>
<dbReference type="SUPFAM" id="SSF55785">
    <property type="entry name" value="PYP-like sensor domain (PAS domain)"/>
    <property type="match status" value="2"/>
</dbReference>
<dbReference type="InterPro" id="IPR001610">
    <property type="entry name" value="PAC"/>
</dbReference>
<keyword evidence="4" id="KW-0808">Transferase</keyword>
<dbReference type="InterPro" id="IPR001789">
    <property type="entry name" value="Sig_transdc_resp-reg_receiver"/>
</dbReference>
<dbReference type="InterPro" id="IPR005467">
    <property type="entry name" value="His_kinase_dom"/>
</dbReference>
<dbReference type="InterPro" id="IPR003594">
    <property type="entry name" value="HATPase_dom"/>
</dbReference>
<dbReference type="Pfam" id="PF08447">
    <property type="entry name" value="PAS_3"/>
    <property type="match status" value="1"/>
</dbReference>
<dbReference type="GO" id="GO:0006355">
    <property type="term" value="P:regulation of DNA-templated transcription"/>
    <property type="evidence" value="ECO:0007669"/>
    <property type="project" value="InterPro"/>
</dbReference>
<name>A0A4R9J4M4_9LEPT</name>
<dbReference type="GO" id="GO:0000160">
    <property type="term" value="P:phosphorelay signal transduction system"/>
    <property type="evidence" value="ECO:0007669"/>
    <property type="project" value="InterPro"/>
</dbReference>
<keyword evidence="6" id="KW-0418">Kinase</keyword>
<evidence type="ECO:0000256" key="7">
    <source>
        <dbReference type="ARBA" id="ARBA00022840"/>
    </source>
</evidence>
<dbReference type="InterPro" id="IPR013767">
    <property type="entry name" value="PAS_fold"/>
</dbReference>
<dbReference type="FunFam" id="3.30.450.20:FF:000099">
    <property type="entry name" value="Sensory box sensor histidine kinase"/>
    <property type="match status" value="1"/>
</dbReference>
<evidence type="ECO:0000259" key="13">
    <source>
        <dbReference type="PROSITE" id="PS50113"/>
    </source>
</evidence>
<dbReference type="Pfam" id="PF00072">
    <property type="entry name" value="Response_reg"/>
    <property type="match status" value="1"/>
</dbReference>
<dbReference type="InterPro" id="IPR011495">
    <property type="entry name" value="Sig_transdc_His_kin_sub2_dim/P"/>
</dbReference>
<sequence length="628" mass="71508">MIQTVEKIFREYFPIPEERKKTILLVEDEAIIALSETQRLKKNGFRVVSAYNAEEAVQIATNDYTIDLVLMDIDLGRDEDGTDAAVRILKTRDIPIVFLSSHIEPEIVEKTEKITSYGYVVKNSGETVLIASIKMAFKLYESHLRLKRSEESLKENQELLKATLRSIGDGVISADELGNITDMNYVAETLTGWTRTEAIGEPIERVFKIVNAKTKRRMRNSVDALTPNKEKNMGLENQALLISKSGSEHRVAESSAPIRSEKGYTIGSVLVFRDISKEYSLLENIKESETRFKSVANAAPVMIWVSGLDKKCNWFNQTWLNFTGRSMEQEMGDGWAEGVHPNDLEECIQIYSSHFDTREAFSMTYRLKNKNGDWRWIQDNGLPITNESGIFTGFIGSCVDITEAKEALETLAKDLHERDYLYKELQHRVKNSMSMISSIVEIEASRSSDTRLGSTLENLVNRIHSVGNLYEMLYTSNNSHSVRLDRYIQKITENLLNAFQEKTKEISLQLDLNDLEIDVKSAIPLGLILNELVTNIFKYAFPKKQEGKISIRLFKEDTLVNLVVSDNGVPFPKGFRTDYSPGLGLQLVNMLVDQLKGKIQWKLNGEKEISIRFCNKEEHSDQFTFVKS</sequence>
<evidence type="ECO:0000256" key="3">
    <source>
        <dbReference type="ARBA" id="ARBA00022553"/>
    </source>
</evidence>
<feature type="modified residue" description="4-aspartylphosphate" evidence="9">
    <location>
        <position position="72"/>
    </location>
</feature>
<dbReference type="InterPro" id="IPR036890">
    <property type="entry name" value="HATPase_C_sf"/>
</dbReference>
<evidence type="ECO:0000256" key="5">
    <source>
        <dbReference type="ARBA" id="ARBA00022741"/>
    </source>
</evidence>
<protein>
    <recommendedName>
        <fullName evidence="2">histidine kinase</fullName>
        <ecNumber evidence="2">2.7.13.3</ecNumber>
    </recommendedName>
</protein>
<dbReference type="SMART" id="SM00091">
    <property type="entry name" value="PAS"/>
    <property type="match status" value="2"/>
</dbReference>
<dbReference type="SUPFAM" id="SSF52172">
    <property type="entry name" value="CheY-like"/>
    <property type="match status" value="1"/>
</dbReference>
<dbReference type="CDD" id="cd00130">
    <property type="entry name" value="PAS"/>
    <property type="match status" value="2"/>
</dbReference>
<comment type="catalytic activity">
    <reaction evidence="1">
        <text>ATP + protein L-histidine = ADP + protein N-phospho-L-histidine.</text>
        <dbReference type="EC" id="2.7.13.3"/>
    </reaction>
</comment>
<dbReference type="OrthoDB" id="9808408at2"/>
<evidence type="ECO:0000256" key="2">
    <source>
        <dbReference type="ARBA" id="ARBA00012438"/>
    </source>
</evidence>
<evidence type="ECO:0000256" key="6">
    <source>
        <dbReference type="ARBA" id="ARBA00022777"/>
    </source>
</evidence>
<dbReference type="Pfam" id="PF07568">
    <property type="entry name" value="HisKA_2"/>
    <property type="match status" value="1"/>
</dbReference>
<feature type="domain" description="PAC" evidence="13">
    <location>
        <begin position="361"/>
        <end position="413"/>
    </location>
</feature>
<accession>A0A4R9J4M4</accession>
<dbReference type="InterPro" id="IPR000700">
    <property type="entry name" value="PAS-assoc_C"/>
</dbReference>
<keyword evidence="15" id="KW-1185">Reference proteome</keyword>
<evidence type="ECO:0000256" key="9">
    <source>
        <dbReference type="PROSITE-ProRule" id="PRU00169"/>
    </source>
</evidence>
<evidence type="ECO:0000259" key="12">
    <source>
        <dbReference type="PROSITE" id="PS50112"/>
    </source>
</evidence>
<evidence type="ECO:0000259" key="11">
    <source>
        <dbReference type="PROSITE" id="PS50110"/>
    </source>
</evidence>
<evidence type="ECO:0000256" key="4">
    <source>
        <dbReference type="ARBA" id="ARBA00022679"/>
    </source>
</evidence>
<dbReference type="PANTHER" id="PTHR41523">
    <property type="entry name" value="TWO-COMPONENT SYSTEM SENSOR PROTEIN"/>
    <property type="match status" value="1"/>
</dbReference>
<dbReference type="PROSITE" id="PS50113">
    <property type="entry name" value="PAC"/>
    <property type="match status" value="2"/>
</dbReference>
<proteinExistence type="predicted"/>
<dbReference type="SMART" id="SM00387">
    <property type="entry name" value="HATPase_c"/>
    <property type="match status" value="1"/>
</dbReference>
<dbReference type="PROSITE" id="PS50112">
    <property type="entry name" value="PAS"/>
    <property type="match status" value="1"/>
</dbReference>
<dbReference type="Pfam" id="PF00989">
    <property type="entry name" value="PAS"/>
    <property type="match status" value="1"/>
</dbReference>
<dbReference type="Gene3D" id="3.40.50.2300">
    <property type="match status" value="1"/>
</dbReference>
<dbReference type="Proteomes" id="UP000297871">
    <property type="component" value="Unassembled WGS sequence"/>
</dbReference>
<dbReference type="Gene3D" id="3.30.450.20">
    <property type="entry name" value="PAS domain"/>
    <property type="match status" value="2"/>
</dbReference>
<dbReference type="Gene3D" id="3.30.565.10">
    <property type="entry name" value="Histidine kinase-like ATPase, C-terminal domain"/>
    <property type="match status" value="1"/>
</dbReference>
<organism evidence="14 15">
    <name type="scientific">Leptospira koniambonensis</name>
    <dbReference type="NCBI Taxonomy" id="2484950"/>
    <lineage>
        <taxon>Bacteria</taxon>
        <taxon>Pseudomonadati</taxon>
        <taxon>Spirochaetota</taxon>
        <taxon>Spirochaetia</taxon>
        <taxon>Leptospirales</taxon>
        <taxon>Leptospiraceae</taxon>
        <taxon>Leptospira</taxon>
    </lineage>
</organism>
<feature type="domain" description="PAC" evidence="13">
    <location>
        <begin position="235"/>
        <end position="287"/>
    </location>
</feature>
<gene>
    <name evidence="14" type="ORF">EHQ52_14770</name>
</gene>
<keyword evidence="7" id="KW-0067">ATP-binding</keyword>
<keyword evidence="5" id="KW-0547">Nucleotide-binding</keyword>
<feature type="domain" description="PAS" evidence="12">
    <location>
        <begin position="156"/>
        <end position="229"/>
    </location>
</feature>